<name>A0A166N882_EXIGL</name>
<accession>A0A166N882</accession>
<sequence length="110" mass="12518">MDPTHTLIPVKRERATFMALFRSIERSFIELDGFDSRLSDEDKTSIQVMKHRVASARGEASHLLGRHVQIDNDEDNARIRVLNLKSRLDSMDTGARMLAEQYRLNGGGHP</sequence>
<evidence type="ECO:0000313" key="2">
    <source>
        <dbReference type="Proteomes" id="UP000077266"/>
    </source>
</evidence>
<reference evidence="1 2" key="1">
    <citation type="journal article" date="2016" name="Mol. Biol. Evol.">
        <title>Comparative Genomics of Early-Diverging Mushroom-Forming Fungi Provides Insights into the Origins of Lignocellulose Decay Capabilities.</title>
        <authorList>
            <person name="Nagy L.G."/>
            <person name="Riley R."/>
            <person name="Tritt A."/>
            <person name="Adam C."/>
            <person name="Daum C."/>
            <person name="Floudas D."/>
            <person name="Sun H."/>
            <person name="Yadav J.S."/>
            <person name="Pangilinan J."/>
            <person name="Larsson K.H."/>
            <person name="Matsuura K."/>
            <person name="Barry K."/>
            <person name="Labutti K."/>
            <person name="Kuo R."/>
            <person name="Ohm R.A."/>
            <person name="Bhattacharya S.S."/>
            <person name="Shirouzu T."/>
            <person name="Yoshinaga Y."/>
            <person name="Martin F.M."/>
            <person name="Grigoriev I.V."/>
            <person name="Hibbett D.S."/>
        </authorList>
    </citation>
    <scope>NUCLEOTIDE SEQUENCE [LARGE SCALE GENOMIC DNA]</scope>
    <source>
        <strain evidence="1 2">HHB12029</strain>
    </source>
</reference>
<dbReference type="EMBL" id="KV426737">
    <property type="protein sequence ID" value="KZV78865.1"/>
    <property type="molecule type" value="Genomic_DNA"/>
</dbReference>
<evidence type="ECO:0000313" key="1">
    <source>
        <dbReference type="EMBL" id="KZV78865.1"/>
    </source>
</evidence>
<keyword evidence="2" id="KW-1185">Reference proteome</keyword>
<dbReference type="Proteomes" id="UP000077266">
    <property type="component" value="Unassembled WGS sequence"/>
</dbReference>
<dbReference type="InParanoid" id="A0A166N882"/>
<proteinExistence type="predicted"/>
<protein>
    <submittedName>
        <fullName evidence="1">Uncharacterized protein</fullName>
    </submittedName>
</protein>
<organism evidence="1 2">
    <name type="scientific">Exidia glandulosa HHB12029</name>
    <dbReference type="NCBI Taxonomy" id="1314781"/>
    <lineage>
        <taxon>Eukaryota</taxon>
        <taxon>Fungi</taxon>
        <taxon>Dikarya</taxon>
        <taxon>Basidiomycota</taxon>
        <taxon>Agaricomycotina</taxon>
        <taxon>Agaricomycetes</taxon>
        <taxon>Auriculariales</taxon>
        <taxon>Exidiaceae</taxon>
        <taxon>Exidia</taxon>
    </lineage>
</organism>
<gene>
    <name evidence="1" type="ORF">EXIGLDRAFT_783138</name>
</gene>
<dbReference type="AlphaFoldDB" id="A0A166N882"/>